<dbReference type="PANTHER" id="PTHR31131:SF6">
    <property type="entry name" value="CASTOR ACT DOMAIN-CONTAINING PROTEIN"/>
    <property type="match status" value="1"/>
</dbReference>
<protein>
    <recommendedName>
        <fullName evidence="2">CASTOR ACT domain-containing protein</fullName>
    </recommendedName>
</protein>
<feature type="compositionally biased region" description="Acidic residues" evidence="1">
    <location>
        <begin position="45"/>
        <end position="55"/>
    </location>
</feature>
<dbReference type="Pfam" id="PF13840">
    <property type="entry name" value="ACT_7"/>
    <property type="match status" value="2"/>
</dbReference>
<proteinExistence type="predicted"/>
<evidence type="ECO:0000256" key="1">
    <source>
        <dbReference type="SAM" id="MobiDB-lite"/>
    </source>
</evidence>
<feature type="domain" description="CASTOR ACT" evidence="2">
    <location>
        <begin position="373"/>
        <end position="443"/>
    </location>
</feature>
<dbReference type="EMBL" id="CAKXYY010000011">
    <property type="protein sequence ID" value="CAH2353484.1"/>
    <property type="molecule type" value="Genomic_DNA"/>
</dbReference>
<dbReference type="GO" id="GO:0046394">
    <property type="term" value="P:carboxylic acid biosynthetic process"/>
    <property type="evidence" value="ECO:0007669"/>
    <property type="project" value="UniProtKB-ARBA"/>
</dbReference>
<comment type="caution">
    <text evidence="3">The sequence shown here is derived from an EMBL/GenBank/DDBJ whole genome shotgun (WGS) entry which is preliminary data.</text>
</comment>
<feature type="region of interest" description="Disordered" evidence="1">
    <location>
        <begin position="38"/>
        <end position="132"/>
    </location>
</feature>
<accession>A0A9P0VZ08</accession>
<keyword evidence="4" id="KW-1185">Reference proteome</keyword>
<dbReference type="InterPro" id="IPR027795">
    <property type="entry name" value="CASTOR_ACT_dom"/>
</dbReference>
<dbReference type="SUPFAM" id="SSF55021">
    <property type="entry name" value="ACT-like"/>
    <property type="match status" value="1"/>
</dbReference>
<feature type="domain" description="CASTOR ACT" evidence="2">
    <location>
        <begin position="181"/>
        <end position="241"/>
    </location>
</feature>
<dbReference type="InterPro" id="IPR045865">
    <property type="entry name" value="ACT-like_dom_sf"/>
</dbReference>
<evidence type="ECO:0000313" key="4">
    <source>
        <dbReference type="Proteomes" id="UP000837801"/>
    </source>
</evidence>
<dbReference type="PANTHER" id="PTHR31131">
    <property type="entry name" value="CHROMOSOME 1, WHOLE GENOME SHOTGUN SEQUENCE"/>
    <property type="match status" value="1"/>
</dbReference>
<name>A0A9P0VZ08_9ASCO</name>
<organism evidence="3 4">
    <name type="scientific">[Candida] railenensis</name>
    <dbReference type="NCBI Taxonomy" id="45579"/>
    <lineage>
        <taxon>Eukaryota</taxon>
        <taxon>Fungi</taxon>
        <taxon>Dikarya</taxon>
        <taxon>Ascomycota</taxon>
        <taxon>Saccharomycotina</taxon>
        <taxon>Pichiomycetes</taxon>
        <taxon>Debaryomycetaceae</taxon>
        <taxon>Kurtzmaniella</taxon>
    </lineage>
</organism>
<reference evidence="3" key="1">
    <citation type="submission" date="2022-03" db="EMBL/GenBank/DDBJ databases">
        <authorList>
            <person name="Legras J.-L."/>
            <person name="Devillers H."/>
            <person name="Grondin C."/>
        </authorList>
    </citation>
    <scope>NUCLEOTIDE SEQUENCE</scope>
    <source>
        <strain evidence="3">CLIB 1423</strain>
    </source>
</reference>
<dbReference type="InterPro" id="IPR051719">
    <property type="entry name" value="CASTOR_mTORC1"/>
</dbReference>
<evidence type="ECO:0000313" key="3">
    <source>
        <dbReference type="EMBL" id="CAH2353484.1"/>
    </source>
</evidence>
<feature type="compositionally biased region" description="Polar residues" evidence="1">
    <location>
        <begin position="103"/>
        <end position="119"/>
    </location>
</feature>
<dbReference type="GO" id="GO:0006520">
    <property type="term" value="P:amino acid metabolic process"/>
    <property type="evidence" value="ECO:0007669"/>
    <property type="project" value="UniProtKB-ARBA"/>
</dbReference>
<feature type="compositionally biased region" description="Acidic residues" evidence="1">
    <location>
        <begin position="121"/>
        <end position="132"/>
    </location>
</feature>
<dbReference type="AlphaFoldDB" id="A0A9P0VZ08"/>
<dbReference type="Proteomes" id="UP000837801">
    <property type="component" value="Unassembled WGS sequence"/>
</dbReference>
<evidence type="ECO:0000259" key="2">
    <source>
        <dbReference type="Pfam" id="PF13840"/>
    </source>
</evidence>
<dbReference type="Gene3D" id="3.30.2130.10">
    <property type="entry name" value="VC0802-like"/>
    <property type="match status" value="2"/>
</dbReference>
<gene>
    <name evidence="3" type="ORF">CLIB1423_11S00716</name>
</gene>
<dbReference type="OrthoDB" id="58529at2759"/>
<sequence>MNTQVQLNSTRISVLSIPKDKYWMFTSPILQLLHQEASKYPSNDSDTESSDDESSVNDYSDTDSSSDHEGTTHSNASGHINGTHGTHGLHGTGANGHIGLSSPIDNTSKQTNSIDQVNVSESDEDYTTEDSSDDEMNYFFHIAFTPQECTVMCDSTVMGSIFAEPLKTCKQLDNSQVKLLDDEFITLQVDSSDGYDNSSKVLSLTKPLSTNNIPLFFLSTHFGDIVLIPESSKEKVVDILTSKNFEFSNLSNSYINVQDQGSHTIETAKLDGGASPNLDIEQRAFDLFQQANVSPIINKSTKLLLTGARSSEASRTLLKTAQILASTDIQSVYFPQYFAITRTSLNEVSLLLPKSSELRGRLGFPSKCIIGSTQDAIIPITIDLHALPLDTTGIVAGLASKLLSGSKKKSQIPLEMSYLSMAKAGIVMIPQEDVELVSNILREDVTRQLVDPIDSLRLE</sequence>